<evidence type="ECO:0000256" key="3">
    <source>
        <dbReference type="ARBA" id="ARBA00022989"/>
    </source>
</evidence>
<feature type="transmembrane region" description="Helical" evidence="6">
    <location>
        <begin position="152"/>
        <end position="172"/>
    </location>
</feature>
<dbReference type="PANTHER" id="PTHR23291:SF127">
    <property type="entry name" value="PROTEIN LIFEGUARD 1-LIKE"/>
    <property type="match status" value="1"/>
</dbReference>
<feature type="transmembrane region" description="Helical" evidence="6">
    <location>
        <begin position="270"/>
        <end position="292"/>
    </location>
</feature>
<gene>
    <name evidence="7" type="primary">Acey_s0188.g1160</name>
    <name evidence="7" type="ORF">Y032_0188g1160</name>
</gene>
<evidence type="ECO:0000313" key="8">
    <source>
        <dbReference type="Proteomes" id="UP000024635"/>
    </source>
</evidence>
<sequence>MYNTTRQEEEYLNQAGRPYYNQGYPGGAMSGPYGQPGYNPQYQNPYPAGGPPPPGWNAQGGQQQGCSSFFWACSAMCCFMGPQVRECEHSITRSICRKELKEIGFMPPPMPHPNMMGMGGNANPHYAEGGEADKYNLQFSDRTIRAAFVRKVFFLVAIMLGVVAVMTAIPFFNHDTRLFVARNMGMYWAAYGVFFAVYLTLMCCESVRRSFPANIIMTAIFTLAVGYMTMMITVHHNVVSVLLTLIICTICCGSIIIFSTQTKYDLTNMMGIMFILSMCLMVFGLVAMISAIFFKVKFIYMVYAALASLLFMFYLAIDVQMLMGGRKYEISPEDHIFAAVQIFLDIVYIFWMLLSLFGSSK</sequence>
<dbReference type="CDD" id="cd10428">
    <property type="entry name" value="LFG_like"/>
    <property type="match status" value="1"/>
</dbReference>
<feature type="region of interest" description="Disordered" evidence="5">
    <location>
        <begin position="32"/>
        <end position="59"/>
    </location>
</feature>
<dbReference type="PANTHER" id="PTHR23291">
    <property type="entry name" value="BAX INHIBITOR-RELATED"/>
    <property type="match status" value="1"/>
</dbReference>
<evidence type="ECO:0000256" key="2">
    <source>
        <dbReference type="ARBA" id="ARBA00022692"/>
    </source>
</evidence>
<dbReference type="Pfam" id="PF01027">
    <property type="entry name" value="Bax1-I"/>
    <property type="match status" value="1"/>
</dbReference>
<keyword evidence="8" id="KW-1185">Reference proteome</keyword>
<evidence type="ECO:0000256" key="1">
    <source>
        <dbReference type="ARBA" id="ARBA00004141"/>
    </source>
</evidence>
<dbReference type="InterPro" id="IPR006214">
    <property type="entry name" value="Bax_inhibitor_1-related"/>
</dbReference>
<dbReference type="Proteomes" id="UP000024635">
    <property type="component" value="Unassembled WGS sequence"/>
</dbReference>
<keyword evidence="3 6" id="KW-1133">Transmembrane helix</keyword>
<feature type="compositionally biased region" description="Low complexity" evidence="5">
    <location>
        <begin position="32"/>
        <end position="47"/>
    </location>
</feature>
<comment type="caution">
    <text evidence="7">The sequence shown here is derived from an EMBL/GenBank/DDBJ whole genome shotgun (WGS) entry which is preliminary data.</text>
</comment>
<dbReference type="SUPFAM" id="SSF103473">
    <property type="entry name" value="MFS general substrate transporter"/>
    <property type="match status" value="1"/>
</dbReference>
<evidence type="ECO:0000256" key="6">
    <source>
        <dbReference type="SAM" id="Phobius"/>
    </source>
</evidence>
<evidence type="ECO:0000313" key="7">
    <source>
        <dbReference type="EMBL" id="EYB92965.1"/>
    </source>
</evidence>
<dbReference type="EMBL" id="JARK01001524">
    <property type="protein sequence ID" value="EYB92965.1"/>
    <property type="molecule type" value="Genomic_DNA"/>
</dbReference>
<dbReference type="GO" id="GO:2001234">
    <property type="term" value="P:negative regulation of apoptotic signaling pathway"/>
    <property type="evidence" value="ECO:0007669"/>
    <property type="project" value="TreeGrafter"/>
</dbReference>
<feature type="transmembrane region" description="Helical" evidence="6">
    <location>
        <begin position="336"/>
        <end position="357"/>
    </location>
</feature>
<feature type="transmembrane region" description="Helical" evidence="6">
    <location>
        <begin position="211"/>
        <end position="232"/>
    </location>
</feature>
<dbReference type="GO" id="GO:0005794">
    <property type="term" value="C:Golgi apparatus"/>
    <property type="evidence" value="ECO:0007669"/>
    <property type="project" value="TreeGrafter"/>
</dbReference>
<reference evidence="8" key="1">
    <citation type="journal article" date="2015" name="Nat. Genet.">
        <title>The genome and transcriptome of the zoonotic hookworm Ancylostoma ceylanicum identify infection-specific gene families.</title>
        <authorList>
            <person name="Schwarz E.M."/>
            <person name="Hu Y."/>
            <person name="Antoshechkin I."/>
            <person name="Miller M.M."/>
            <person name="Sternberg P.W."/>
            <person name="Aroian R.V."/>
        </authorList>
    </citation>
    <scope>NUCLEOTIDE SEQUENCE</scope>
    <source>
        <strain evidence="8">HY135</strain>
    </source>
</reference>
<keyword evidence="2 6" id="KW-0812">Transmembrane</keyword>
<dbReference type="AlphaFoldDB" id="A0A016SQX9"/>
<organism evidence="7 8">
    <name type="scientific">Ancylostoma ceylanicum</name>
    <dbReference type="NCBI Taxonomy" id="53326"/>
    <lineage>
        <taxon>Eukaryota</taxon>
        <taxon>Metazoa</taxon>
        <taxon>Ecdysozoa</taxon>
        <taxon>Nematoda</taxon>
        <taxon>Chromadorea</taxon>
        <taxon>Rhabditida</taxon>
        <taxon>Rhabditina</taxon>
        <taxon>Rhabditomorpha</taxon>
        <taxon>Strongyloidea</taxon>
        <taxon>Ancylostomatidae</taxon>
        <taxon>Ancylostomatinae</taxon>
        <taxon>Ancylostoma</taxon>
    </lineage>
</organism>
<dbReference type="InterPro" id="IPR036259">
    <property type="entry name" value="MFS_trans_sf"/>
</dbReference>
<proteinExistence type="predicted"/>
<dbReference type="GO" id="GO:0016020">
    <property type="term" value="C:membrane"/>
    <property type="evidence" value="ECO:0007669"/>
    <property type="project" value="UniProtKB-SubCell"/>
</dbReference>
<protein>
    <submittedName>
        <fullName evidence="7">Uncharacterized protein</fullName>
    </submittedName>
</protein>
<dbReference type="OrthoDB" id="7933078at2759"/>
<comment type="subcellular location">
    <subcellularLocation>
        <location evidence="1">Membrane</location>
        <topology evidence="1">Multi-pass membrane protein</topology>
    </subcellularLocation>
</comment>
<evidence type="ECO:0000256" key="5">
    <source>
        <dbReference type="SAM" id="MobiDB-lite"/>
    </source>
</evidence>
<keyword evidence="4 6" id="KW-0472">Membrane</keyword>
<name>A0A016SQX9_9BILA</name>
<feature type="transmembrane region" description="Helical" evidence="6">
    <location>
        <begin position="298"/>
        <end position="316"/>
    </location>
</feature>
<evidence type="ECO:0000256" key="4">
    <source>
        <dbReference type="ARBA" id="ARBA00023136"/>
    </source>
</evidence>
<feature type="transmembrane region" description="Helical" evidence="6">
    <location>
        <begin position="238"/>
        <end position="258"/>
    </location>
</feature>
<feature type="transmembrane region" description="Helical" evidence="6">
    <location>
        <begin position="184"/>
        <end position="204"/>
    </location>
</feature>
<dbReference type="GO" id="GO:0005783">
    <property type="term" value="C:endoplasmic reticulum"/>
    <property type="evidence" value="ECO:0007669"/>
    <property type="project" value="TreeGrafter"/>
</dbReference>
<accession>A0A016SQX9</accession>